<evidence type="ECO:0008006" key="4">
    <source>
        <dbReference type="Google" id="ProtNLM"/>
    </source>
</evidence>
<accession>A0A177EF57</accession>
<evidence type="ECO:0000313" key="2">
    <source>
        <dbReference type="EMBL" id="OAG29762.1"/>
    </source>
</evidence>
<dbReference type="RefSeq" id="XP_067544410.1">
    <property type="nucleotide sequence ID" value="XM_067688313.1"/>
</dbReference>
<evidence type="ECO:0000313" key="3">
    <source>
        <dbReference type="Proteomes" id="UP000185944"/>
    </source>
</evidence>
<comment type="caution">
    <text evidence="2">The sequence shown here is derived from an EMBL/GenBank/DDBJ whole genome shotgun (WGS) entry which is preliminary data.</text>
</comment>
<sequence>MTRRTDSASSSASESSSQSLSETDSAEDLGTDISTSSEENSQLFSIVTGTVSGDYDRIELLLSQIKTLDASKITEEIKEKIFEGVVIRSEAETTEEDPWITSIISLLPYPVLAKALLPRAQKEMAKLSPEELEDAQVLLSLRFKNVPENVVLEMFASLPQCLKVKKHALILFLSAEAPLDPDHEKELQSAFPDLQMAKLKDTFPHYPEEVFFQISKIKPGFVSGSGECMVKGYLLTEDSLSVFIKALKDYYETE</sequence>
<gene>
    <name evidence="2" type="ORF">NEDG_00895</name>
</gene>
<dbReference type="OrthoDB" id="2188171at2759"/>
<dbReference type="GeneID" id="93647245"/>
<reference evidence="2 3" key="1">
    <citation type="submission" date="2016-02" db="EMBL/GenBank/DDBJ databases">
        <title>Discovery of a natural microsporidian pathogen with a broad tissue tropism in Caenorhabditis elegans.</title>
        <authorList>
            <person name="Luallen R.J."/>
            <person name="Reinke A.W."/>
            <person name="Tong L."/>
            <person name="Botts M.R."/>
            <person name="Felix M.-A."/>
            <person name="Troemel E.R."/>
        </authorList>
    </citation>
    <scope>NUCLEOTIDE SEQUENCE [LARGE SCALE GENOMIC DNA]</scope>
    <source>
        <strain evidence="2 3">JUm2807</strain>
    </source>
</reference>
<feature type="compositionally biased region" description="Low complexity" evidence="1">
    <location>
        <begin position="7"/>
        <end position="23"/>
    </location>
</feature>
<dbReference type="VEuPathDB" id="MicrosporidiaDB:NEDG_00895"/>
<keyword evidence="3" id="KW-1185">Reference proteome</keyword>
<feature type="region of interest" description="Disordered" evidence="1">
    <location>
        <begin position="1"/>
        <end position="37"/>
    </location>
</feature>
<dbReference type="Proteomes" id="UP000185944">
    <property type="component" value="Unassembled WGS sequence"/>
</dbReference>
<dbReference type="EMBL" id="LTDL01000040">
    <property type="protein sequence ID" value="OAG29762.1"/>
    <property type="molecule type" value="Genomic_DNA"/>
</dbReference>
<organism evidence="2 3">
    <name type="scientific">Nematocida displodere</name>
    <dbReference type="NCBI Taxonomy" id="1805483"/>
    <lineage>
        <taxon>Eukaryota</taxon>
        <taxon>Fungi</taxon>
        <taxon>Fungi incertae sedis</taxon>
        <taxon>Microsporidia</taxon>
        <taxon>Nematocida</taxon>
    </lineage>
</organism>
<evidence type="ECO:0000256" key="1">
    <source>
        <dbReference type="SAM" id="MobiDB-lite"/>
    </source>
</evidence>
<proteinExistence type="predicted"/>
<protein>
    <recommendedName>
        <fullName evidence="4">Protein BCP1</fullName>
    </recommendedName>
</protein>
<name>A0A177EF57_9MICR</name>
<dbReference type="AlphaFoldDB" id="A0A177EF57"/>